<evidence type="ECO:0000256" key="1">
    <source>
        <dbReference type="SAM" id="Phobius"/>
    </source>
</evidence>
<sequence>MVSLNARIQHKYDLTGGDFAPKRHHGKHLFYLLIFTLCLLTAGTVWS</sequence>
<dbReference type="AlphaFoldDB" id="A0A1C3H9K2"/>
<reference evidence="3" key="1">
    <citation type="submission" date="2016-05" db="EMBL/GenBank/DDBJ databases">
        <authorList>
            <person name="Cock P.J.A."/>
            <person name="Cock P.J.A."/>
        </authorList>
    </citation>
    <scope>NUCLEOTIDE SEQUENCE</scope>
    <source>
        <strain evidence="3">PWN146_assembly</strain>
    </source>
</reference>
<keyword evidence="1" id="KW-1133">Transmembrane helix</keyword>
<reference evidence="2 4" key="2">
    <citation type="submission" date="2023-07" db="EMBL/GenBank/DDBJ databases">
        <title>Pathogens genome sequencing project 196.</title>
        <authorList>
            <person name="Cao X."/>
        </authorList>
    </citation>
    <scope>NUCLEOTIDE SEQUENCE [LARGE SCALE GENOMIC DNA]</scope>
    <source>
        <strain evidence="2 4">SM41</strain>
    </source>
</reference>
<name>A0A1C3H9K2_SERMA</name>
<protein>
    <submittedName>
        <fullName evidence="3">Uncharacterized protein</fullName>
    </submittedName>
</protein>
<feature type="transmembrane region" description="Helical" evidence="1">
    <location>
        <begin position="29"/>
        <end position="46"/>
    </location>
</feature>
<keyword evidence="1" id="KW-0812">Transmembrane</keyword>
<accession>A0A1C3H9K2</accession>
<evidence type="ECO:0000313" key="3">
    <source>
        <dbReference type="EMBL" id="SAY41711.1"/>
    </source>
</evidence>
<dbReference type="EMBL" id="JAVIPQ010000506">
    <property type="protein sequence ID" value="MDQ9559493.1"/>
    <property type="molecule type" value="Genomic_DNA"/>
</dbReference>
<keyword evidence="1" id="KW-0472">Membrane</keyword>
<evidence type="ECO:0000313" key="4">
    <source>
        <dbReference type="Proteomes" id="UP001234811"/>
    </source>
</evidence>
<dbReference type="RefSeq" id="WP_159360856.1">
    <property type="nucleotide sequence ID" value="NZ_CP047391.1"/>
</dbReference>
<dbReference type="EMBL" id="LT575490">
    <property type="protein sequence ID" value="SAY41711.1"/>
    <property type="molecule type" value="Genomic_DNA"/>
</dbReference>
<evidence type="ECO:0000313" key="2">
    <source>
        <dbReference type="EMBL" id="MDQ9559493.1"/>
    </source>
</evidence>
<dbReference type="Proteomes" id="UP001234811">
    <property type="component" value="Unassembled WGS sequence"/>
</dbReference>
<organism evidence="3">
    <name type="scientific">Serratia marcescens</name>
    <dbReference type="NCBI Taxonomy" id="615"/>
    <lineage>
        <taxon>Bacteria</taxon>
        <taxon>Pseudomonadati</taxon>
        <taxon>Pseudomonadota</taxon>
        <taxon>Gammaproteobacteria</taxon>
        <taxon>Enterobacterales</taxon>
        <taxon>Yersiniaceae</taxon>
        <taxon>Serratia</taxon>
    </lineage>
</organism>
<proteinExistence type="predicted"/>
<gene>
    <name evidence="3" type="ORF">PWN146_00375</name>
    <name evidence="2" type="ORF">RF091_28785</name>
</gene>